<name>A0A8H4QUK9_9AGAR</name>
<keyword evidence="3" id="KW-1185">Reference proteome</keyword>
<dbReference type="EMBL" id="JAACJL010000030">
    <property type="protein sequence ID" value="KAF4617184.1"/>
    <property type="molecule type" value="Genomic_DNA"/>
</dbReference>
<evidence type="ECO:0000313" key="3">
    <source>
        <dbReference type="Proteomes" id="UP000521872"/>
    </source>
</evidence>
<feature type="compositionally biased region" description="Basic and acidic residues" evidence="1">
    <location>
        <begin position="56"/>
        <end position="65"/>
    </location>
</feature>
<dbReference type="Proteomes" id="UP000521872">
    <property type="component" value="Unassembled WGS sequence"/>
</dbReference>
<gene>
    <name evidence="2" type="ORF">D9613_005625</name>
</gene>
<dbReference type="AlphaFoldDB" id="A0A8H4QUK9"/>
<comment type="caution">
    <text evidence="2">The sequence shown here is derived from an EMBL/GenBank/DDBJ whole genome shotgun (WGS) entry which is preliminary data.</text>
</comment>
<evidence type="ECO:0000313" key="2">
    <source>
        <dbReference type="EMBL" id="KAF4617184.1"/>
    </source>
</evidence>
<organism evidence="2 3">
    <name type="scientific">Agrocybe pediades</name>
    <dbReference type="NCBI Taxonomy" id="84607"/>
    <lineage>
        <taxon>Eukaryota</taxon>
        <taxon>Fungi</taxon>
        <taxon>Dikarya</taxon>
        <taxon>Basidiomycota</taxon>
        <taxon>Agaricomycotina</taxon>
        <taxon>Agaricomycetes</taxon>
        <taxon>Agaricomycetidae</taxon>
        <taxon>Agaricales</taxon>
        <taxon>Agaricineae</taxon>
        <taxon>Strophariaceae</taxon>
        <taxon>Agrocybe</taxon>
    </lineage>
</organism>
<evidence type="ECO:0000256" key="1">
    <source>
        <dbReference type="SAM" id="MobiDB-lite"/>
    </source>
</evidence>
<accession>A0A8H4QUK9</accession>
<protein>
    <submittedName>
        <fullName evidence="2">Uncharacterized protein</fullName>
    </submittedName>
</protein>
<dbReference type="OrthoDB" id="2945238at2759"/>
<feature type="compositionally biased region" description="Polar residues" evidence="1">
    <location>
        <begin position="1"/>
        <end position="10"/>
    </location>
</feature>
<proteinExistence type="predicted"/>
<sequence>MPSTRNSSALTRKLPHSSDTELFVTPPRKRYRNLEDEDSPTCSSVSSRSSPRKRQRNDTPPKREKEFDLERLLRDIVAKPTDTSAILSLKTIPKDERALRLFVKGLVYSAKCAVMKRFGKSKKGKMLETELYLEWLKELDYVSSAVDIAMNAKVPGTRKRVPGLGRASFMLLFNLVDEFIDEVNAHHDSPSRPSHPFCYPETMTLVEEAKDPSTDARSEEAVRDAEEYLSGIDSVLAVTVKRYKVEGGWNNASLASKISTLEHALAKGCCLLCEQTGYGTNENDMGDTLMEDTRRVMREWKAEYDDCEDQLDSD</sequence>
<reference evidence="2 3" key="1">
    <citation type="submission" date="2019-12" db="EMBL/GenBank/DDBJ databases">
        <authorList>
            <person name="Floudas D."/>
            <person name="Bentzer J."/>
            <person name="Ahren D."/>
            <person name="Johansson T."/>
            <person name="Persson P."/>
            <person name="Tunlid A."/>
        </authorList>
    </citation>
    <scope>NUCLEOTIDE SEQUENCE [LARGE SCALE GENOMIC DNA]</scope>
    <source>
        <strain evidence="2 3">CBS 102.39</strain>
    </source>
</reference>
<feature type="region of interest" description="Disordered" evidence="1">
    <location>
        <begin position="1"/>
        <end position="65"/>
    </location>
</feature>